<organism evidence="3 4">
    <name type="scientific">Rahnella ecdela</name>
    <dbReference type="NCBI Taxonomy" id="2816250"/>
    <lineage>
        <taxon>Bacteria</taxon>
        <taxon>Pseudomonadati</taxon>
        <taxon>Pseudomonadota</taxon>
        <taxon>Gammaproteobacteria</taxon>
        <taxon>Enterobacterales</taxon>
        <taxon>Yersiniaceae</taxon>
        <taxon>Rahnella</taxon>
    </lineage>
</organism>
<dbReference type="InterPro" id="IPR000792">
    <property type="entry name" value="Tscrpt_reg_LuxR_C"/>
</dbReference>
<keyword evidence="4" id="KW-1185">Reference proteome</keyword>
<sequence length="198" mass="23407">MANILIYSRNLFLANALKALCCQIKNSESSNVTLCHSYRRLISEIKNVDYLVYDDEDGLWMTIRKFLFIRSVNPNVRLLSMKNGLECDFHHLYRSAKSDGNNFKKMEVEVIKHRLMSVLWRNKSGCEKEEFVSNNEIEWLTTNENLVLKYILKGFRNNEISEYLSINEKSVSLHRRNIYKKTNVRNVTSLWKIFIQAE</sequence>
<evidence type="ECO:0000313" key="4">
    <source>
        <dbReference type="Proteomes" id="UP000739284"/>
    </source>
</evidence>
<comment type="caution">
    <text evidence="3">The sequence shown here is derived from an EMBL/GenBank/DDBJ whole genome shotgun (WGS) entry which is preliminary data.</text>
</comment>
<dbReference type="PROSITE" id="PS50043">
    <property type="entry name" value="HTH_LUXR_2"/>
    <property type="match status" value="1"/>
</dbReference>
<dbReference type="CDD" id="cd06170">
    <property type="entry name" value="LuxR_C_like"/>
    <property type="match status" value="1"/>
</dbReference>
<dbReference type="RefSeq" id="WP_217150491.1">
    <property type="nucleotide sequence ID" value="NZ_JAFMOY010000131.1"/>
</dbReference>
<accession>A0ABS6LJR7</accession>
<evidence type="ECO:0000259" key="2">
    <source>
        <dbReference type="PROSITE" id="PS50043"/>
    </source>
</evidence>
<feature type="domain" description="HTH luxR-type" evidence="2">
    <location>
        <begin position="133"/>
        <end position="198"/>
    </location>
</feature>
<evidence type="ECO:0000256" key="1">
    <source>
        <dbReference type="ARBA" id="ARBA00023125"/>
    </source>
</evidence>
<evidence type="ECO:0000313" key="3">
    <source>
        <dbReference type="EMBL" id="MBU9847088.1"/>
    </source>
</evidence>
<proteinExistence type="predicted"/>
<dbReference type="Pfam" id="PF00196">
    <property type="entry name" value="GerE"/>
    <property type="match status" value="1"/>
</dbReference>
<dbReference type="Proteomes" id="UP000739284">
    <property type="component" value="Unassembled WGS sequence"/>
</dbReference>
<protein>
    <recommendedName>
        <fullName evidence="2">HTH luxR-type domain-containing protein</fullName>
    </recommendedName>
</protein>
<keyword evidence="1" id="KW-0238">DNA-binding</keyword>
<dbReference type="EMBL" id="JAFMOY010000131">
    <property type="protein sequence ID" value="MBU9847088.1"/>
    <property type="molecule type" value="Genomic_DNA"/>
</dbReference>
<dbReference type="PROSITE" id="PS00622">
    <property type="entry name" value="HTH_LUXR_1"/>
    <property type="match status" value="1"/>
</dbReference>
<gene>
    <name evidence="3" type="ORF">J1784_18990</name>
</gene>
<reference evidence="3 4" key="1">
    <citation type="submission" date="2021-03" db="EMBL/GenBank/DDBJ databases">
        <title>Five novel Rahnella species.</title>
        <authorList>
            <person name="Brady C."/>
            <person name="Asselin J."/>
            <person name="Beer S."/>
            <person name="Bruberg M.B."/>
            <person name="Crampton B."/>
            <person name="Venter S."/>
            <person name="Arnold D."/>
            <person name="Denman S."/>
        </authorList>
    </citation>
    <scope>NUCLEOTIDE SEQUENCE [LARGE SCALE GENOMIC DNA]</scope>
    <source>
        <strain evidence="3 4">FRB 231</strain>
    </source>
</reference>
<name>A0ABS6LJR7_9GAMM</name>
<dbReference type="SMART" id="SM00421">
    <property type="entry name" value="HTH_LUXR"/>
    <property type="match status" value="1"/>
</dbReference>